<sequence>MNLLLSRAFFRQRRNRCAPVSSILLYSSSARARDEMARPNTAKDSVTTRSMALISTPIKISASKRSGPANHEAEKCSQNEARRYQVHLYEEDQKDDTLLPKRALRPGKKLKVKSKATKGLREKKREEGVEFAPPVEFAFSSYWLRLHEINRSEWINCFSSWAHHCRASNSQLIYSNSSDRMATKRRPHKLRSSPGPISYFLPGRTDLGPHPWLTETHILVCFTAV</sequence>
<evidence type="ECO:0000313" key="1">
    <source>
        <dbReference type="EMBL" id="KAL3566738.1"/>
    </source>
</evidence>
<protein>
    <submittedName>
        <fullName evidence="1">Uncharacterized protein</fullName>
    </submittedName>
</protein>
<name>A0ACC4AKK9_POPAL</name>
<reference evidence="1 2" key="1">
    <citation type="journal article" date="2024" name="Plant Biotechnol. J.">
        <title>Genome and CRISPR/Cas9 system of a widespread forest tree (Populus alba) in the world.</title>
        <authorList>
            <person name="Liu Y.J."/>
            <person name="Jiang P.F."/>
            <person name="Han X.M."/>
            <person name="Li X.Y."/>
            <person name="Wang H.M."/>
            <person name="Wang Y.J."/>
            <person name="Wang X.X."/>
            <person name="Zeng Q.Y."/>
        </authorList>
    </citation>
    <scope>NUCLEOTIDE SEQUENCE [LARGE SCALE GENOMIC DNA]</scope>
    <source>
        <strain evidence="2">cv. PAL-ZL1</strain>
    </source>
</reference>
<gene>
    <name evidence="1" type="ORF">D5086_032153</name>
</gene>
<dbReference type="EMBL" id="RCHU02000018">
    <property type="protein sequence ID" value="KAL3566738.1"/>
    <property type="molecule type" value="Genomic_DNA"/>
</dbReference>
<comment type="caution">
    <text evidence="1">The sequence shown here is derived from an EMBL/GenBank/DDBJ whole genome shotgun (WGS) entry which is preliminary data.</text>
</comment>
<keyword evidence="2" id="KW-1185">Reference proteome</keyword>
<dbReference type="Proteomes" id="UP000309997">
    <property type="component" value="Unassembled WGS sequence"/>
</dbReference>
<accession>A0ACC4AKK9</accession>
<proteinExistence type="predicted"/>
<evidence type="ECO:0000313" key="2">
    <source>
        <dbReference type="Proteomes" id="UP000309997"/>
    </source>
</evidence>
<organism evidence="1 2">
    <name type="scientific">Populus alba</name>
    <name type="common">White poplar</name>
    <dbReference type="NCBI Taxonomy" id="43335"/>
    <lineage>
        <taxon>Eukaryota</taxon>
        <taxon>Viridiplantae</taxon>
        <taxon>Streptophyta</taxon>
        <taxon>Embryophyta</taxon>
        <taxon>Tracheophyta</taxon>
        <taxon>Spermatophyta</taxon>
        <taxon>Magnoliopsida</taxon>
        <taxon>eudicotyledons</taxon>
        <taxon>Gunneridae</taxon>
        <taxon>Pentapetalae</taxon>
        <taxon>rosids</taxon>
        <taxon>fabids</taxon>
        <taxon>Malpighiales</taxon>
        <taxon>Salicaceae</taxon>
        <taxon>Saliceae</taxon>
        <taxon>Populus</taxon>
    </lineage>
</organism>